<dbReference type="PANTHER" id="PTHR11365">
    <property type="entry name" value="5-OXOPROLINASE RELATED"/>
    <property type="match status" value="1"/>
</dbReference>
<dbReference type="InterPro" id="IPR008040">
    <property type="entry name" value="Hydant_A_N"/>
</dbReference>
<dbReference type="Pfam" id="PF06032">
    <property type="entry name" value="S-Me-THD_N"/>
    <property type="match status" value="1"/>
</dbReference>
<evidence type="ECO:0000259" key="4">
    <source>
        <dbReference type="Pfam" id="PF20906"/>
    </source>
</evidence>
<dbReference type="InterPro" id="IPR027479">
    <property type="entry name" value="S-Me-THD_N_sf"/>
</dbReference>
<reference evidence="5 6" key="1">
    <citation type="journal article" date="2018" name="New Phytol.">
        <title>Comparative genomics and transcriptomics depict ericoid mycorrhizal fungi as versatile saprotrophs and plant mutualists.</title>
        <authorList>
            <person name="Martino E."/>
            <person name="Morin E."/>
            <person name="Grelet G.A."/>
            <person name="Kuo A."/>
            <person name="Kohler A."/>
            <person name="Daghino S."/>
            <person name="Barry K.W."/>
            <person name="Cichocki N."/>
            <person name="Clum A."/>
            <person name="Dockter R.B."/>
            <person name="Hainaut M."/>
            <person name="Kuo R.C."/>
            <person name="LaButti K."/>
            <person name="Lindahl B.D."/>
            <person name="Lindquist E.A."/>
            <person name="Lipzen A."/>
            <person name="Khouja H.R."/>
            <person name="Magnuson J."/>
            <person name="Murat C."/>
            <person name="Ohm R.A."/>
            <person name="Singer S.W."/>
            <person name="Spatafora J.W."/>
            <person name="Wang M."/>
            <person name="Veneault-Fourrey C."/>
            <person name="Henrissat B."/>
            <person name="Grigoriev I.V."/>
            <person name="Martin F.M."/>
            <person name="Perotto S."/>
        </authorList>
    </citation>
    <scope>NUCLEOTIDE SEQUENCE [LARGE SCALE GENOMIC DNA]</scope>
    <source>
        <strain evidence="5 6">ATCC 22711</strain>
    </source>
</reference>
<dbReference type="RefSeq" id="XP_024722617.1">
    <property type="nucleotide sequence ID" value="XM_024869189.1"/>
</dbReference>
<evidence type="ECO:0000259" key="1">
    <source>
        <dbReference type="Pfam" id="PF01968"/>
    </source>
</evidence>
<evidence type="ECO:0000313" key="6">
    <source>
        <dbReference type="Proteomes" id="UP000241818"/>
    </source>
</evidence>
<evidence type="ECO:0000259" key="2">
    <source>
        <dbReference type="Pfam" id="PF05378"/>
    </source>
</evidence>
<dbReference type="InterPro" id="IPR043129">
    <property type="entry name" value="ATPase_NBD"/>
</dbReference>
<dbReference type="Pfam" id="PF20906">
    <property type="entry name" value="S-Me-THD_C"/>
    <property type="match status" value="1"/>
</dbReference>
<dbReference type="Proteomes" id="UP000241818">
    <property type="component" value="Unassembled WGS sequence"/>
</dbReference>
<evidence type="ECO:0008006" key="7">
    <source>
        <dbReference type="Google" id="ProtNLM"/>
    </source>
</evidence>
<dbReference type="OrthoDB" id="5404895at2759"/>
<keyword evidence="6" id="KW-1185">Reference proteome</keyword>
<dbReference type="InParanoid" id="A0A2T3B6U5"/>
<dbReference type="Gene3D" id="3.30.420.40">
    <property type="match status" value="1"/>
</dbReference>
<dbReference type="Gene3D" id="2.40.390.10">
    <property type="entry name" value="CV3147-like"/>
    <property type="match status" value="1"/>
</dbReference>
<dbReference type="STRING" id="857342.A0A2T3B6U5"/>
<dbReference type="GO" id="GO:0016787">
    <property type="term" value="F:hydrolase activity"/>
    <property type="evidence" value="ECO:0007669"/>
    <property type="project" value="InterPro"/>
</dbReference>
<dbReference type="Pfam" id="PF01968">
    <property type="entry name" value="Hydantoinase_A"/>
    <property type="match status" value="1"/>
</dbReference>
<dbReference type="InterPro" id="IPR024071">
    <property type="entry name" value="S-Me-THD_C_sf"/>
</dbReference>
<sequence length="975" mass="104443">MSSSKRSPCVIGIDVGGTNTDAVVLQNDRVLAWHKTPTTPDIQAGVELAIEAVVKKSELLTGQVESVKIGTTQFVNAVLEQDASKLDKVAVIRLCGPYSQGSPPFVDFPPTLRKLVEGHFGYVQGGYQVDGSPISELNVEQLHEQAEIIKSKSITSIVVIGIYSPSNPTQEEEAKKILASRLGPGYDISCSHAIGRLGFLERENASILNASLRRFARHVIAGFAYAVQKVGRCNLYITLNDGTLSKAHTAAEYPVKCFRSGPTNSARGAALLAKTLTEKSDDKEVLVIDVGGTTTDICALLKTGYPRQSAAFVKIAGVRTNFTIPDVHSIALGGGSIIRQTGRTSVGPDSVGARLEVESIAFGGTTMTATDLILSKDENLVPQTIKDSGLKEILRILEEAVDFVKTKQGNAKVILVGGGSIIVGDHIAGVGEVIRPEYFEVANAVGAAIGKISGAVEKMVIPGDKTIDQEIEDAKALATEKCVAAGGNRQTVEVVEVEVVPISYVTNGATQLYVRVIGDLVEGYEETFDSPEDLLHGETFHRSDLTFTIPTGVSDIQKGSSYDVIEHINLETYRPRIEGDLWYLSEIDLQFLSDGTGILGVGSCGEPYPTYLALLEVLRNGGDLTVRRQDTLPDDAVVLVAGYMGAPSVYIERIPGLNEVTDAMKALMKTTGLTTFDAVIPNEIGGLNAFEAILAAHRFGKSALDTDLVARAYPMIYQTVRCMNGVSVTPSALADGGGREEVFPNALDDLTSEDVMRNAAVNLGSLGGVCINPVFGTEAKSLPPNSFSWAWTIGRSIALSRSLKLDPISTLLSSQHGTLLFTGKIISVTRYVSKGFTRGNVLLAEIPRDDIPGVKENNEGKETEPRELFVDFENENLNAVLKVKGKEDSLLAICPDLITFLDLANGAPLGVSDYKYGLRVSVVALRSPPEWLSEKGLAMGGPRAFGLDIDYKSASSLGEYEPPKSVWEIYGQSAK</sequence>
<dbReference type="InterPro" id="IPR048350">
    <property type="entry name" value="S-Me-THD-like_C"/>
</dbReference>
<feature type="domain" description="S-Me-THD-like C-terminal" evidence="4">
    <location>
        <begin position="749"/>
        <end position="953"/>
    </location>
</feature>
<accession>A0A2T3B6U5</accession>
<proteinExistence type="predicted"/>
<dbReference type="InterPro" id="IPR045079">
    <property type="entry name" value="Oxoprolinase-like"/>
</dbReference>
<feature type="domain" description="S-Me-THD N-terminal" evidence="3">
    <location>
        <begin position="588"/>
        <end position="743"/>
    </location>
</feature>
<dbReference type="EMBL" id="KZ679009">
    <property type="protein sequence ID" value="PSS22462.1"/>
    <property type="molecule type" value="Genomic_DNA"/>
</dbReference>
<evidence type="ECO:0000313" key="5">
    <source>
        <dbReference type="EMBL" id="PSS22462.1"/>
    </source>
</evidence>
<name>A0A2T3B6U5_AMORE</name>
<feature type="domain" description="Hydantoinase A/oxoprolinase" evidence="1">
    <location>
        <begin position="202"/>
        <end position="372"/>
    </location>
</feature>
<evidence type="ECO:0000259" key="3">
    <source>
        <dbReference type="Pfam" id="PF06032"/>
    </source>
</evidence>
<dbReference type="InterPro" id="IPR010318">
    <property type="entry name" value="S-Me-THD_N"/>
</dbReference>
<dbReference type="SUPFAM" id="SSF160991">
    <property type="entry name" value="CV3147-like"/>
    <property type="match status" value="1"/>
</dbReference>
<gene>
    <name evidence="5" type="ORF">M430DRAFT_65621</name>
</gene>
<dbReference type="SUPFAM" id="SSF53067">
    <property type="entry name" value="Actin-like ATPase domain"/>
    <property type="match status" value="2"/>
</dbReference>
<feature type="domain" description="Hydantoinase/oxoprolinase N-terminal" evidence="2">
    <location>
        <begin position="11"/>
        <end position="179"/>
    </location>
</feature>
<protein>
    <recommendedName>
        <fullName evidence="7">Hydantoinase/oxoprolinase</fullName>
    </recommendedName>
</protein>
<dbReference type="PANTHER" id="PTHR11365:SF10">
    <property type="entry name" value="HYDANTOINASE_OXOPROLINASE"/>
    <property type="match status" value="1"/>
</dbReference>
<dbReference type="Pfam" id="PF05378">
    <property type="entry name" value="Hydant_A_N"/>
    <property type="match status" value="1"/>
</dbReference>
<dbReference type="Gene3D" id="3.40.1610.10">
    <property type="entry name" value="CV3147-like domain"/>
    <property type="match status" value="1"/>
</dbReference>
<dbReference type="GeneID" id="36577270"/>
<dbReference type="InterPro" id="IPR002821">
    <property type="entry name" value="Hydantoinase_A"/>
</dbReference>
<organism evidence="5 6">
    <name type="scientific">Amorphotheca resinae ATCC 22711</name>
    <dbReference type="NCBI Taxonomy" id="857342"/>
    <lineage>
        <taxon>Eukaryota</taxon>
        <taxon>Fungi</taxon>
        <taxon>Dikarya</taxon>
        <taxon>Ascomycota</taxon>
        <taxon>Pezizomycotina</taxon>
        <taxon>Leotiomycetes</taxon>
        <taxon>Helotiales</taxon>
        <taxon>Amorphothecaceae</taxon>
        <taxon>Amorphotheca</taxon>
    </lineage>
</organism>
<dbReference type="AlphaFoldDB" id="A0A2T3B6U5"/>